<dbReference type="CDD" id="cd04301">
    <property type="entry name" value="NAT_SF"/>
    <property type="match status" value="1"/>
</dbReference>
<dbReference type="GO" id="GO:0016747">
    <property type="term" value="F:acyltransferase activity, transferring groups other than amino-acyl groups"/>
    <property type="evidence" value="ECO:0007669"/>
    <property type="project" value="InterPro"/>
</dbReference>
<dbReference type="InterPro" id="IPR016181">
    <property type="entry name" value="Acyl_CoA_acyltransferase"/>
</dbReference>
<dbReference type="AlphaFoldDB" id="A0A9D1DTE6"/>
<protein>
    <submittedName>
        <fullName evidence="2">GNAT family N-acetyltransferase</fullName>
    </submittedName>
</protein>
<feature type="domain" description="N-acetyltransferase" evidence="1">
    <location>
        <begin position="2"/>
        <end position="161"/>
    </location>
</feature>
<gene>
    <name evidence="2" type="ORF">IAB38_00930</name>
</gene>
<dbReference type="Pfam" id="PF00583">
    <property type="entry name" value="Acetyltransf_1"/>
    <property type="match status" value="1"/>
</dbReference>
<comment type="caution">
    <text evidence="2">The sequence shown here is derived from an EMBL/GenBank/DDBJ whole genome shotgun (WGS) entry which is preliminary data.</text>
</comment>
<dbReference type="PROSITE" id="PS51186">
    <property type="entry name" value="GNAT"/>
    <property type="match status" value="1"/>
</dbReference>
<name>A0A9D1DTE6_9FIRM</name>
<evidence type="ECO:0000313" key="2">
    <source>
        <dbReference type="EMBL" id="HIR58592.1"/>
    </source>
</evidence>
<dbReference type="InterPro" id="IPR000182">
    <property type="entry name" value="GNAT_dom"/>
</dbReference>
<organism evidence="2 3">
    <name type="scientific">Candidatus Onthousia excrementipullorum</name>
    <dbReference type="NCBI Taxonomy" id="2840884"/>
    <lineage>
        <taxon>Bacteria</taxon>
        <taxon>Bacillati</taxon>
        <taxon>Bacillota</taxon>
        <taxon>Bacilli</taxon>
        <taxon>Candidatus Onthousia</taxon>
    </lineage>
</organism>
<reference evidence="2" key="2">
    <citation type="journal article" date="2021" name="PeerJ">
        <title>Extensive microbial diversity within the chicken gut microbiome revealed by metagenomics and culture.</title>
        <authorList>
            <person name="Gilroy R."/>
            <person name="Ravi A."/>
            <person name="Getino M."/>
            <person name="Pursley I."/>
            <person name="Horton D.L."/>
            <person name="Alikhan N.F."/>
            <person name="Baker D."/>
            <person name="Gharbi K."/>
            <person name="Hall N."/>
            <person name="Watson M."/>
            <person name="Adriaenssens E.M."/>
            <person name="Foster-Nyarko E."/>
            <person name="Jarju S."/>
            <person name="Secka A."/>
            <person name="Antonio M."/>
            <person name="Oren A."/>
            <person name="Chaudhuri R.R."/>
            <person name="La Ragione R."/>
            <person name="Hildebrand F."/>
            <person name="Pallen M.J."/>
        </authorList>
    </citation>
    <scope>NUCLEOTIDE SEQUENCE</scope>
    <source>
        <strain evidence="2">CHK184-20233</strain>
    </source>
</reference>
<dbReference type="Proteomes" id="UP000824232">
    <property type="component" value="Unassembled WGS sequence"/>
</dbReference>
<accession>A0A9D1DTE6</accession>
<dbReference type="Gene3D" id="3.40.630.30">
    <property type="match status" value="1"/>
</dbReference>
<sequence length="161" mass="18784">MIEIKDYNDEYKENVKDLLVELQDYHAKIDEQKIMTDVDNYKEEYFNLVYSEIKGNEGKIFLALKDSKVVGLTACLVDGLPFGHNYVSTCPKRGRILKLIIKENERGQRIGSSLLEKAEDYLKSIYCKYIDIDVFGTNKTGLEFYLKKGYIIRTYKIIKEI</sequence>
<reference evidence="2" key="1">
    <citation type="submission" date="2020-10" db="EMBL/GenBank/DDBJ databases">
        <authorList>
            <person name="Gilroy R."/>
        </authorList>
    </citation>
    <scope>NUCLEOTIDE SEQUENCE</scope>
    <source>
        <strain evidence="2">CHK184-20233</strain>
    </source>
</reference>
<evidence type="ECO:0000313" key="3">
    <source>
        <dbReference type="Proteomes" id="UP000824232"/>
    </source>
</evidence>
<dbReference type="SUPFAM" id="SSF55729">
    <property type="entry name" value="Acyl-CoA N-acyltransferases (Nat)"/>
    <property type="match status" value="1"/>
</dbReference>
<evidence type="ECO:0000259" key="1">
    <source>
        <dbReference type="PROSITE" id="PS51186"/>
    </source>
</evidence>
<dbReference type="EMBL" id="DVHC01000012">
    <property type="protein sequence ID" value="HIR58592.1"/>
    <property type="molecule type" value="Genomic_DNA"/>
</dbReference>
<proteinExistence type="predicted"/>